<evidence type="ECO:0000313" key="7">
    <source>
        <dbReference type="EnsemblMetazoa" id="G34754.1:cds"/>
    </source>
</evidence>
<protein>
    <recommendedName>
        <fullName evidence="9">Tripartite motif-containing protein 45</fullName>
    </recommendedName>
</protein>
<dbReference type="SMART" id="SM00184">
    <property type="entry name" value="RING"/>
    <property type="match status" value="1"/>
</dbReference>
<dbReference type="OMA" id="IMSTENP"/>
<evidence type="ECO:0000259" key="5">
    <source>
        <dbReference type="PROSITE" id="PS50089"/>
    </source>
</evidence>
<proteinExistence type="predicted"/>
<feature type="domain" description="RING-type" evidence="5">
    <location>
        <begin position="18"/>
        <end position="67"/>
    </location>
</feature>
<keyword evidence="8" id="KW-1185">Reference proteome</keyword>
<dbReference type="InterPro" id="IPR001841">
    <property type="entry name" value="Znf_RING"/>
</dbReference>
<feature type="domain" description="B box-type" evidence="6">
    <location>
        <begin position="105"/>
        <end position="152"/>
    </location>
</feature>
<keyword evidence="2 4" id="KW-0863">Zinc-finger</keyword>
<dbReference type="SUPFAM" id="SSF101908">
    <property type="entry name" value="Putative isomerase YbhE"/>
    <property type="match status" value="1"/>
</dbReference>
<evidence type="ECO:0000256" key="3">
    <source>
        <dbReference type="ARBA" id="ARBA00022833"/>
    </source>
</evidence>
<dbReference type="InterPro" id="IPR027370">
    <property type="entry name" value="Znf-RING_euk"/>
</dbReference>
<dbReference type="PROSITE" id="PS00518">
    <property type="entry name" value="ZF_RING_1"/>
    <property type="match status" value="1"/>
</dbReference>
<dbReference type="InterPro" id="IPR017907">
    <property type="entry name" value="Znf_RING_CS"/>
</dbReference>
<keyword evidence="1" id="KW-0479">Metal-binding</keyword>
<organism evidence="7 8">
    <name type="scientific">Magallana gigas</name>
    <name type="common">Pacific oyster</name>
    <name type="synonym">Crassostrea gigas</name>
    <dbReference type="NCBI Taxonomy" id="29159"/>
    <lineage>
        <taxon>Eukaryota</taxon>
        <taxon>Metazoa</taxon>
        <taxon>Spiralia</taxon>
        <taxon>Lophotrochozoa</taxon>
        <taxon>Mollusca</taxon>
        <taxon>Bivalvia</taxon>
        <taxon>Autobranchia</taxon>
        <taxon>Pteriomorphia</taxon>
        <taxon>Ostreida</taxon>
        <taxon>Ostreoidea</taxon>
        <taxon>Ostreidae</taxon>
        <taxon>Magallana</taxon>
    </lineage>
</organism>
<dbReference type="EnsemblMetazoa" id="G34754.2">
    <property type="protein sequence ID" value="G34754.2:cds"/>
    <property type="gene ID" value="G34754"/>
</dbReference>
<dbReference type="PROSITE" id="PS50089">
    <property type="entry name" value="ZF_RING_2"/>
    <property type="match status" value="1"/>
</dbReference>
<accession>A0A8W8MRM7</accession>
<dbReference type="PROSITE" id="PS50119">
    <property type="entry name" value="ZF_BBOX"/>
    <property type="match status" value="1"/>
</dbReference>
<evidence type="ECO:0008006" key="9">
    <source>
        <dbReference type="Google" id="ProtNLM"/>
    </source>
</evidence>
<dbReference type="SUPFAM" id="SSF57903">
    <property type="entry name" value="FYVE/PHD zinc finger"/>
    <property type="match status" value="1"/>
</dbReference>
<dbReference type="InterPro" id="IPR011011">
    <property type="entry name" value="Znf_FYVE_PHD"/>
</dbReference>
<evidence type="ECO:0000256" key="2">
    <source>
        <dbReference type="ARBA" id="ARBA00022771"/>
    </source>
</evidence>
<dbReference type="InterPro" id="IPR047153">
    <property type="entry name" value="TRIM45/56/19-like"/>
</dbReference>
<name>A0A8W8MRM7_MAGGI</name>
<dbReference type="AlphaFoldDB" id="A0A8W8MRM7"/>
<dbReference type="Gene3D" id="3.30.160.60">
    <property type="entry name" value="Classic Zinc Finger"/>
    <property type="match status" value="1"/>
</dbReference>
<reference evidence="7" key="1">
    <citation type="submission" date="2022-08" db="UniProtKB">
        <authorList>
            <consortium name="EnsemblMetazoa"/>
        </authorList>
    </citation>
    <scope>IDENTIFICATION</scope>
    <source>
        <strain evidence="7">05x7-T-G4-1.051#20</strain>
    </source>
</reference>
<dbReference type="Gene3D" id="3.30.40.10">
    <property type="entry name" value="Zinc/RING finger domain, C3HC4 (zinc finger)"/>
    <property type="match status" value="1"/>
</dbReference>
<evidence type="ECO:0000256" key="1">
    <source>
        <dbReference type="ARBA" id="ARBA00022723"/>
    </source>
</evidence>
<dbReference type="CDD" id="cd19756">
    <property type="entry name" value="Bbox2"/>
    <property type="match status" value="1"/>
</dbReference>
<dbReference type="OrthoDB" id="6127031at2759"/>
<keyword evidence="3" id="KW-0862">Zinc</keyword>
<dbReference type="EnsemblMetazoa" id="G34754.1">
    <property type="protein sequence ID" value="G34754.1:cds"/>
    <property type="gene ID" value="G34754"/>
</dbReference>
<dbReference type="PANTHER" id="PTHR25462:SF296">
    <property type="entry name" value="MEIOTIC P26, ISOFORM F"/>
    <property type="match status" value="1"/>
</dbReference>
<dbReference type="SUPFAM" id="SSF57850">
    <property type="entry name" value="RING/U-box"/>
    <property type="match status" value="1"/>
</dbReference>
<dbReference type="SMART" id="SM00336">
    <property type="entry name" value="BBOX"/>
    <property type="match status" value="2"/>
</dbReference>
<dbReference type="GO" id="GO:0008270">
    <property type="term" value="F:zinc ion binding"/>
    <property type="evidence" value="ECO:0007669"/>
    <property type="project" value="UniProtKB-KW"/>
</dbReference>
<evidence type="ECO:0000256" key="4">
    <source>
        <dbReference type="PROSITE-ProRule" id="PRU00024"/>
    </source>
</evidence>
<dbReference type="Pfam" id="PF13445">
    <property type="entry name" value="zf-RING_UBOX"/>
    <property type="match status" value="1"/>
</dbReference>
<sequence>MAESEQEDLPGTDDKFRCPICLEELRNPKYLPCYHTFCKSCIQTYISSTAACSGDNSPKTIQCPVCRKSIQAPSDDASSEEWACSLPEDKLILSMSVDSDRSENQYCMFCQRNNKIVEAKHWCKTCTAIICDDCKFVHSYVPILESHGIVSLSDVKDFKTNIEIDEPCAVHKGKCVEVFCQDHDQLCCSICFATKHRTCKTVQSIDDVALEIDETSYKVTPSCLKDFLKKLDALQGEYKDVFTNLNAKKQEILTCTETKVEEIKSLIDKAHNQWMKQFEQKHSDAVDHIEIASDEVKRLATTVQEANTLMQRVLENGSTKQNFVTRHKVRHQILDHISRLRDLNIWDVVHNYNQPDADFLRQILEDQHFQNVEVLKKPDSTLNTLREFAFKLHSNDILRRRKIMSQKDWMSVRFEKLSEIGLPTWVYYGVFVDDTKVLLSTPIPPSLKIYDVTDTKARCIHTYPCSTIPFGLCHSGENMDKVYVSFETHVDHYQIEISDSVMLKKMETIQLKTHMKAISRGSTLILSRNNREKMICTSDFSVRHTSKNPKIGNEPFISASFHSNHHTTIRGDEVVVADQDNQEVFKEAIHICDPRGLAFDLQDNIFICMMTNKLRQLKCGGGESRDIDLPGIQESYNVVLHPTGEKILILDIYQKFCVYKVL</sequence>
<dbReference type="SUPFAM" id="SSF57845">
    <property type="entry name" value="B-box zinc-binding domain"/>
    <property type="match status" value="1"/>
</dbReference>
<dbReference type="InterPro" id="IPR013083">
    <property type="entry name" value="Znf_RING/FYVE/PHD"/>
</dbReference>
<evidence type="ECO:0000313" key="8">
    <source>
        <dbReference type="Proteomes" id="UP000005408"/>
    </source>
</evidence>
<dbReference type="PANTHER" id="PTHR25462">
    <property type="entry name" value="BONUS, ISOFORM C-RELATED"/>
    <property type="match status" value="1"/>
</dbReference>
<dbReference type="Proteomes" id="UP000005408">
    <property type="component" value="Unassembled WGS sequence"/>
</dbReference>
<dbReference type="InterPro" id="IPR000315">
    <property type="entry name" value="Znf_B-box"/>
</dbReference>
<evidence type="ECO:0000259" key="6">
    <source>
        <dbReference type="PROSITE" id="PS50119"/>
    </source>
</evidence>